<proteinExistence type="predicted"/>
<dbReference type="SUPFAM" id="SSF53756">
    <property type="entry name" value="UDP-Glycosyltransferase/glycogen phosphorylase"/>
    <property type="match status" value="1"/>
</dbReference>
<sequence length="357" mass="40201">MAQKQVALLELGGSHSECMYAQIQFLQSRGYGVHIVCNAHLWPFFEAVTGLAGHQLHVVETSIKNHWGIWRRLRAYLKANSIHTIVVNTAENSVVRDLTVLGLPVKTWAGIVHNGRKFNRGFTLRKLILRKIKRCYVLNDTLLLHVLPPAGIKLGCFYPIFFPQLEATPLEKPAGETWVTIPGSVMPSRRDYESLLAQVAAKGLPAHVKLIFLGKYDAAKHPDLASRLQSLPRRSQVVTFEQPVPEPLFQSYLAQSDVILPLLHPGVNMFEQYIQTRISGAYNLAFAWKIPLLMERSFGAWEDFARHAVLYAVPDLLETLAGLVQSPDQLQARKAAMEADPKFAFAVQCQRYMDLLQ</sequence>
<comment type="caution">
    <text evidence="1">The sequence shown here is derived from an EMBL/GenBank/DDBJ whole genome shotgun (WGS) entry which is preliminary data.</text>
</comment>
<evidence type="ECO:0008006" key="3">
    <source>
        <dbReference type="Google" id="ProtNLM"/>
    </source>
</evidence>
<evidence type="ECO:0000313" key="2">
    <source>
        <dbReference type="Proteomes" id="UP000244450"/>
    </source>
</evidence>
<organism evidence="1 2">
    <name type="scientific">Chitinophaga parva</name>
    <dbReference type="NCBI Taxonomy" id="2169414"/>
    <lineage>
        <taxon>Bacteria</taxon>
        <taxon>Pseudomonadati</taxon>
        <taxon>Bacteroidota</taxon>
        <taxon>Chitinophagia</taxon>
        <taxon>Chitinophagales</taxon>
        <taxon>Chitinophagaceae</taxon>
        <taxon>Chitinophaga</taxon>
    </lineage>
</organism>
<protein>
    <recommendedName>
        <fullName evidence="3">Glycosyl transferase family 1 domain-containing protein</fullName>
    </recommendedName>
</protein>
<keyword evidence="2" id="KW-1185">Reference proteome</keyword>
<dbReference type="AlphaFoldDB" id="A0A2T7BJU2"/>
<dbReference type="OrthoDB" id="1115640at2"/>
<reference evidence="1 2" key="1">
    <citation type="submission" date="2018-04" db="EMBL/GenBank/DDBJ databases">
        <title>Chitinophaga fuyangensis sp. nov., isolated from soil in a chemical factory.</title>
        <authorList>
            <person name="Chen K."/>
        </authorList>
    </citation>
    <scope>NUCLEOTIDE SEQUENCE [LARGE SCALE GENOMIC DNA]</scope>
    <source>
        <strain evidence="1 2">LY-1</strain>
    </source>
</reference>
<evidence type="ECO:0000313" key="1">
    <source>
        <dbReference type="EMBL" id="PUZ27946.1"/>
    </source>
</evidence>
<dbReference type="Proteomes" id="UP000244450">
    <property type="component" value="Unassembled WGS sequence"/>
</dbReference>
<gene>
    <name evidence="1" type="ORF">DCC81_00190</name>
</gene>
<dbReference type="RefSeq" id="WP_108684587.1">
    <property type="nucleotide sequence ID" value="NZ_QCYK01000001.1"/>
</dbReference>
<dbReference type="EMBL" id="QCYK01000001">
    <property type="protein sequence ID" value="PUZ27946.1"/>
    <property type="molecule type" value="Genomic_DNA"/>
</dbReference>
<accession>A0A2T7BJU2</accession>
<name>A0A2T7BJU2_9BACT</name>